<reference evidence="1" key="2">
    <citation type="journal article" date="2022" name="New Phytol.">
        <title>Evolutionary transition to the ectomycorrhizal habit in the genomes of a hyperdiverse lineage of mushroom-forming fungi.</title>
        <authorList>
            <person name="Looney B."/>
            <person name="Miyauchi S."/>
            <person name="Morin E."/>
            <person name="Drula E."/>
            <person name="Courty P.E."/>
            <person name="Kohler A."/>
            <person name="Kuo A."/>
            <person name="LaButti K."/>
            <person name="Pangilinan J."/>
            <person name="Lipzen A."/>
            <person name="Riley R."/>
            <person name="Andreopoulos W."/>
            <person name="He G."/>
            <person name="Johnson J."/>
            <person name="Nolan M."/>
            <person name="Tritt A."/>
            <person name="Barry K.W."/>
            <person name="Grigoriev I.V."/>
            <person name="Nagy L.G."/>
            <person name="Hibbett D."/>
            <person name="Henrissat B."/>
            <person name="Matheny P.B."/>
            <person name="Labbe J."/>
            <person name="Martin F.M."/>
        </authorList>
    </citation>
    <scope>NUCLEOTIDE SEQUENCE</scope>
    <source>
        <strain evidence="1">EC-137</strain>
    </source>
</reference>
<protein>
    <submittedName>
        <fullName evidence="1">Uncharacterized protein</fullName>
    </submittedName>
</protein>
<dbReference type="EMBL" id="MU273820">
    <property type="protein sequence ID" value="KAI0027914.1"/>
    <property type="molecule type" value="Genomic_DNA"/>
</dbReference>
<accession>A0ACB8Q880</accession>
<dbReference type="Proteomes" id="UP000814128">
    <property type="component" value="Unassembled WGS sequence"/>
</dbReference>
<keyword evidence="2" id="KW-1185">Reference proteome</keyword>
<evidence type="ECO:0000313" key="1">
    <source>
        <dbReference type="EMBL" id="KAI0027914.1"/>
    </source>
</evidence>
<evidence type="ECO:0000313" key="2">
    <source>
        <dbReference type="Proteomes" id="UP000814128"/>
    </source>
</evidence>
<name>A0ACB8Q880_9AGAM</name>
<organism evidence="1 2">
    <name type="scientific">Vararia minispora EC-137</name>
    <dbReference type="NCBI Taxonomy" id="1314806"/>
    <lineage>
        <taxon>Eukaryota</taxon>
        <taxon>Fungi</taxon>
        <taxon>Dikarya</taxon>
        <taxon>Basidiomycota</taxon>
        <taxon>Agaricomycotina</taxon>
        <taxon>Agaricomycetes</taxon>
        <taxon>Russulales</taxon>
        <taxon>Lachnocladiaceae</taxon>
        <taxon>Vararia</taxon>
    </lineage>
</organism>
<comment type="caution">
    <text evidence="1">The sequence shown here is derived from an EMBL/GenBank/DDBJ whole genome shotgun (WGS) entry which is preliminary data.</text>
</comment>
<proteinExistence type="predicted"/>
<sequence length="117" mass="13322">MATPPLLRQRRGRELILPATAVGHMQRKTDLTHHSQFASPQPHALLWLRAEQREHATTLRLHPKDDEDDEGENDENAPTPLIQRTPMAPRNGNARSSMTMRRRTLHNENGRTTVGLP</sequence>
<reference evidence="1" key="1">
    <citation type="submission" date="2021-02" db="EMBL/GenBank/DDBJ databases">
        <authorList>
            <consortium name="DOE Joint Genome Institute"/>
            <person name="Ahrendt S."/>
            <person name="Looney B.P."/>
            <person name="Miyauchi S."/>
            <person name="Morin E."/>
            <person name="Drula E."/>
            <person name="Courty P.E."/>
            <person name="Chicoki N."/>
            <person name="Fauchery L."/>
            <person name="Kohler A."/>
            <person name="Kuo A."/>
            <person name="Labutti K."/>
            <person name="Pangilinan J."/>
            <person name="Lipzen A."/>
            <person name="Riley R."/>
            <person name="Andreopoulos W."/>
            <person name="He G."/>
            <person name="Johnson J."/>
            <person name="Barry K.W."/>
            <person name="Grigoriev I.V."/>
            <person name="Nagy L."/>
            <person name="Hibbett D."/>
            <person name="Henrissat B."/>
            <person name="Matheny P.B."/>
            <person name="Labbe J."/>
            <person name="Martin F."/>
        </authorList>
    </citation>
    <scope>NUCLEOTIDE SEQUENCE</scope>
    <source>
        <strain evidence="1">EC-137</strain>
    </source>
</reference>
<gene>
    <name evidence="1" type="ORF">K488DRAFT_74182</name>
</gene>